<dbReference type="Proteomes" id="UP000239936">
    <property type="component" value="Unassembled WGS sequence"/>
</dbReference>
<proteinExistence type="predicted"/>
<sequence>MSVFHSIQRDLFMFNKAIYILPIIVAFTHSVSAQSANESTTGMVLSAEVVLSVDTPLPGGIILPAGTLLPAGTVLPAGTILPLSTPISDEAPADEDVAAEVAAEVNDAPEAAAIPPEFKPAPVSEPTLSTTPQRPMVLPKVELKSHAVPALTVPTESAELEPAAAPADEQPSASDDAVDAVGDDADAAKGVPYLSGGIGTSEREEMLQMKANYNLHLLFAEQGSGAYLADIRVRIADMTGTTLLTAVSKGPWFYAKLVPGQYRLSVDKAGRTQSRDVRLPANAALQVAFYWSLPLSD</sequence>
<gene>
    <name evidence="2" type="ORF">CXB77_07055</name>
</gene>
<feature type="compositionally biased region" description="Low complexity" evidence="1">
    <location>
        <begin position="160"/>
        <end position="175"/>
    </location>
</feature>
<accession>A0A2S7XT31</accession>
<feature type="region of interest" description="Disordered" evidence="1">
    <location>
        <begin position="157"/>
        <end position="178"/>
    </location>
</feature>
<reference evidence="2 3" key="1">
    <citation type="submission" date="2018-01" db="EMBL/GenBank/DDBJ databases">
        <title>The complete genome sequence of Chromatium okenii LaCa, a purple sulfur bacterium with a turbulent life.</title>
        <authorList>
            <person name="Luedin S.M."/>
            <person name="Liechti N."/>
            <person name="Storelli N."/>
            <person name="Danza F."/>
            <person name="Wittwer M."/>
            <person name="Pothier J.F."/>
            <person name="Tonolla M.A."/>
        </authorList>
    </citation>
    <scope>NUCLEOTIDE SEQUENCE [LARGE SCALE GENOMIC DNA]</scope>
    <source>
        <strain evidence="2 3">LaCa</strain>
    </source>
</reference>
<evidence type="ECO:0000313" key="2">
    <source>
        <dbReference type="EMBL" id="PQJ96571.1"/>
    </source>
</evidence>
<feature type="region of interest" description="Disordered" evidence="1">
    <location>
        <begin position="114"/>
        <end position="133"/>
    </location>
</feature>
<dbReference type="AlphaFoldDB" id="A0A2S7XT31"/>
<keyword evidence="3" id="KW-1185">Reference proteome</keyword>
<protein>
    <recommendedName>
        <fullName evidence="4">Carboxypeptidase regulatory-like domain-containing protein</fullName>
    </recommendedName>
</protein>
<evidence type="ECO:0000313" key="3">
    <source>
        <dbReference type="Proteomes" id="UP000239936"/>
    </source>
</evidence>
<evidence type="ECO:0000256" key="1">
    <source>
        <dbReference type="SAM" id="MobiDB-lite"/>
    </source>
</evidence>
<dbReference type="EMBL" id="PPGH01000034">
    <property type="protein sequence ID" value="PQJ96571.1"/>
    <property type="molecule type" value="Genomic_DNA"/>
</dbReference>
<name>A0A2S7XT31_9GAMM</name>
<comment type="caution">
    <text evidence="2">The sequence shown here is derived from an EMBL/GenBank/DDBJ whole genome shotgun (WGS) entry which is preliminary data.</text>
</comment>
<evidence type="ECO:0008006" key="4">
    <source>
        <dbReference type="Google" id="ProtNLM"/>
    </source>
</evidence>
<organism evidence="2 3">
    <name type="scientific">Chromatium okenii</name>
    <dbReference type="NCBI Taxonomy" id="61644"/>
    <lineage>
        <taxon>Bacteria</taxon>
        <taxon>Pseudomonadati</taxon>
        <taxon>Pseudomonadota</taxon>
        <taxon>Gammaproteobacteria</taxon>
        <taxon>Chromatiales</taxon>
        <taxon>Chromatiaceae</taxon>
        <taxon>Chromatium</taxon>
    </lineage>
</organism>